<protein>
    <submittedName>
        <fullName evidence="2">Uncharacterized protein</fullName>
    </submittedName>
</protein>
<feature type="region of interest" description="Disordered" evidence="1">
    <location>
        <begin position="182"/>
        <end position="286"/>
    </location>
</feature>
<keyword evidence="3" id="KW-1185">Reference proteome</keyword>
<dbReference type="Proteomes" id="UP001175271">
    <property type="component" value="Unassembled WGS sequence"/>
</dbReference>
<evidence type="ECO:0000313" key="3">
    <source>
        <dbReference type="Proteomes" id="UP001175271"/>
    </source>
</evidence>
<reference evidence="2" key="1">
    <citation type="submission" date="2023-06" db="EMBL/GenBank/DDBJ databases">
        <title>Genomic analysis of the entomopathogenic nematode Steinernema hermaphroditum.</title>
        <authorList>
            <person name="Schwarz E.M."/>
            <person name="Heppert J.K."/>
            <person name="Baniya A."/>
            <person name="Schwartz H.T."/>
            <person name="Tan C.-H."/>
            <person name="Antoshechkin I."/>
            <person name="Sternberg P.W."/>
            <person name="Goodrich-Blair H."/>
            <person name="Dillman A.R."/>
        </authorList>
    </citation>
    <scope>NUCLEOTIDE SEQUENCE</scope>
    <source>
        <strain evidence="2">PS9179</strain>
        <tissue evidence="2">Whole animal</tissue>
    </source>
</reference>
<gene>
    <name evidence="2" type="ORF">QR680_009307</name>
</gene>
<feature type="compositionally biased region" description="Basic and acidic residues" evidence="1">
    <location>
        <begin position="257"/>
        <end position="266"/>
    </location>
</feature>
<evidence type="ECO:0000313" key="2">
    <source>
        <dbReference type="EMBL" id="KAK0425661.1"/>
    </source>
</evidence>
<proteinExistence type="predicted"/>
<evidence type="ECO:0000256" key="1">
    <source>
        <dbReference type="SAM" id="MobiDB-lite"/>
    </source>
</evidence>
<dbReference type="AlphaFoldDB" id="A0AA39IJT9"/>
<feature type="region of interest" description="Disordered" evidence="1">
    <location>
        <begin position="429"/>
        <end position="455"/>
    </location>
</feature>
<feature type="compositionally biased region" description="Polar residues" evidence="1">
    <location>
        <begin position="267"/>
        <end position="286"/>
    </location>
</feature>
<dbReference type="EMBL" id="JAUCMV010000001">
    <property type="protein sequence ID" value="KAK0425661.1"/>
    <property type="molecule type" value="Genomic_DNA"/>
</dbReference>
<name>A0AA39IJT9_9BILA</name>
<sequence length="455" mass="51289">MMEGTPIDFAPNERINELLQQVQSASAGMNENLWTAVAELVTEFAGTEENQHLTTARYRMKDGHDRAHRAKNRDFALGDFVYVKRPGKQIRRAKCAKIDPVNEGPFEIIELLRSAAVLRRPNGKKETIRLDRLTKATVSRPVSTPVRVSTVISSCISELTMCVNGDCDACLFPGLDYDEEDGTERMVEEQEDDTAKNPQPSTPKVDVNKMISMTGRLSSKKPLLPSPTNTRKTLLPTPSVQQHTSHAAVTRSSKHSPLRDPPRRSDVMSQIAASKTSNPQMSQASVNPAATGKTMHVGLKSGRQVAMNLPDGIEVHYDEGEEVDLFRTLSAHEAYLRIMAVQITDTSHFVDFLPVHVKGNLFVTFREHSCDEEIAEQTLKPSKLDAFFDFWKENSKLPNKKQREEQMTYAEFAERYRFNLKTRKWKKRKLAPSSPVSKQCPFTKKNSTPFEPSAW</sequence>
<accession>A0AA39IJT9</accession>
<feature type="compositionally biased region" description="Polar residues" evidence="1">
    <location>
        <begin position="226"/>
        <end position="251"/>
    </location>
</feature>
<feature type="compositionally biased region" description="Polar residues" evidence="1">
    <location>
        <begin position="444"/>
        <end position="455"/>
    </location>
</feature>
<organism evidence="2 3">
    <name type="scientific">Steinernema hermaphroditum</name>
    <dbReference type="NCBI Taxonomy" id="289476"/>
    <lineage>
        <taxon>Eukaryota</taxon>
        <taxon>Metazoa</taxon>
        <taxon>Ecdysozoa</taxon>
        <taxon>Nematoda</taxon>
        <taxon>Chromadorea</taxon>
        <taxon>Rhabditida</taxon>
        <taxon>Tylenchina</taxon>
        <taxon>Panagrolaimomorpha</taxon>
        <taxon>Strongyloidoidea</taxon>
        <taxon>Steinernematidae</taxon>
        <taxon>Steinernema</taxon>
    </lineage>
</organism>
<comment type="caution">
    <text evidence="2">The sequence shown here is derived from an EMBL/GenBank/DDBJ whole genome shotgun (WGS) entry which is preliminary data.</text>
</comment>